<dbReference type="Proteomes" id="UP001590950">
    <property type="component" value="Unassembled WGS sequence"/>
</dbReference>
<dbReference type="InterPro" id="IPR012677">
    <property type="entry name" value="Nucleotide-bd_a/b_plait_sf"/>
</dbReference>
<feature type="region of interest" description="Disordered" evidence="1">
    <location>
        <begin position="450"/>
        <end position="487"/>
    </location>
</feature>
<feature type="compositionally biased region" description="Basic and acidic residues" evidence="1">
    <location>
        <begin position="518"/>
        <end position="536"/>
    </location>
</feature>
<evidence type="ECO:0000256" key="1">
    <source>
        <dbReference type="SAM" id="MobiDB-lite"/>
    </source>
</evidence>
<evidence type="ECO:0000313" key="3">
    <source>
        <dbReference type="Proteomes" id="UP001590950"/>
    </source>
</evidence>
<organism evidence="2 3">
    <name type="scientific">Stereocaulon virgatum</name>
    <dbReference type="NCBI Taxonomy" id="373712"/>
    <lineage>
        <taxon>Eukaryota</taxon>
        <taxon>Fungi</taxon>
        <taxon>Dikarya</taxon>
        <taxon>Ascomycota</taxon>
        <taxon>Pezizomycotina</taxon>
        <taxon>Lecanoromycetes</taxon>
        <taxon>OSLEUM clade</taxon>
        <taxon>Lecanoromycetidae</taxon>
        <taxon>Lecanorales</taxon>
        <taxon>Lecanorineae</taxon>
        <taxon>Stereocaulaceae</taxon>
        <taxon>Stereocaulon</taxon>
    </lineage>
</organism>
<feature type="compositionally biased region" description="Basic and acidic residues" evidence="1">
    <location>
        <begin position="450"/>
        <end position="465"/>
    </location>
</feature>
<proteinExistence type="predicted"/>
<protein>
    <submittedName>
        <fullName evidence="2">Uncharacterized protein</fullName>
    </submittedName>
</protein>
<feature type="region of interest" description="Disordered" evidence="1">
    <location>
        <begin position="510"/>
        <end position="537"/>
    </location>
</feature>
<sequence length="856" mass="94523">MTSIATPNWLIPPTTPTTTAAPSGQNPFQRAMATIPTPDWLIPPITPTTTAVSPFAPAAPRKIGSQTVPEGYTGGTRLPTSGSSAAPFSTSAFAPPTAPAPALKLGNHTVEAAVSTPSTAFPNLADAPPLSTTNDAPALPTGNDILKSLLNPAIAGPVSSPLPPPPSISLPPPPPPPPGPPLWVYNPRTWQQELQYVSLNHPAAWETLVGLFFQETGRFPVEVADSTPVSAVLREFWVLDARKQDLGAANPLKLEFEKWERPQGDETFALLVAAVNTGGHATLECVVRSWAGRCPDRARFVLWKAGWIRPFDFESFYPEERKVLRAIVMMEEGEERSRLLAQAKKESPRFVQQCLDDACFCPAKSSTFKRKAEDGNDPEYYYLPTWEQAQRRIRGSADFPPLERTPPKKLKMSLIGHGQPTQFHGVPLEERAIDSKGNRLPWSLEWHEDHPNARGQKRHIEERGPFGKSTRRHGSSRTRTATPAKKENPRLDGFAEALQFSAKKAIEDQQEANALARPHTDGHTTSHSGPSHDKEPTSVILYGFSESTQWSAIDSYEKASHGMICEDYDREPPAQLQKYPRTLSSTSSVKRRPLTQQERSMAFKWAGGKHWIKVTFDSAEAANRAMEHSPYPVYGKWVYAELYHGEAPADVEIPILEHEQANARPAGRPAQTLSAAFSQQASHQQRATATLPRSFNPAATPQADDQRPSDALSSSPSTASSATATGPEYPNLRSRHPSQTQEPDSSTDTQIVAPASGNAPAIYDPRFMKHFQHIPRTVIRPASEAYPVLPNRWERWTQWLRANSLIPGDFIGDVLPRDENGNFDWNGATWYWRFWYTIDKALGTDVCALKPDPVEE</sequence>
<feature type="region of interest" description="Disordered" evidence="1">
    <location>
        <begin position="1"/>
        <end position="28"/>
    </location>
</feature>
<comment type="caution">
    <text evidence="2">The sequence shown here is derived from an EMBL/GenBank/DDBJ whole genome shotgun (WGS) entry which is preliminary data.</text>
</comment>
<feature type="region of interest" description="Disordered" evidence="1">
    <location>
        <begin position="662"/>
        <end position="758"/>
    </location>
</feature>
<reference evidence="2 3" key="1">
    <citation type="submission" date="2024-09" db="EMBL/GenBank/DDBJ databases">
        <title>Rethinking Asexuality: The Enigmatic Case of Functional Sexual Genes in Lepraria (Stereocaulaceae).</title>
        <authorList>
            <person name="Doellman M."/>
            <person name="Sun Y."/>
            <person name="Barcenas-Pena A."/>
            <person name="Lumbsch H.T."/>
            <person name="Grewe F."/>
        </authorList>
    </citation>
    <scope>NUCLEOTIDE SEQUENCE [LARGE SCALE GENOMIC DNA]</scope>
    <source>
        <strain evidence="2 3">Mercado 3170</strain>
    </source>
</reference>
<keyword evidence="3" id="KW-1185">Reference proteome</keyword>
<accession>A0ABR4AD09</accession>
<feature type="compositionally biased region" description="Low complexity" evidence="1">
    <location>
        <begin position="674"/>
        <end position="687"/>
    </location>
</feature>
<gene>
    <name evidence="2" type="ORF">N7G274_004485</name>
</gene>
<name>A0ABR4AD09_9LECA</name>
<dbReference type="EMBL" id="JBEFKJ010000013">
    <property type="protein sequence ID" value="KAL2042726.1"/>
    <property type="molecule type" value="Genomic_DNA"/>
</dbReference>
<feature type="compositionally biased region" description="Polar residues" evidence="1">
    <location>
        <begin position="737"/>
        <end position="750"/>
    </location>
</feature>
<feature type="region of interest" description="Disordered" evidence="1">
    <location>
        <begin position="60"/>
        <end position="88"/>
    </location>
</feature>
<dbReference type="Gene3D" id="3.30.70.330">
    <property type="match status" value="1"/>
</dbReference>
<feature type="compositionally biased region" description="Low complexity" evidence="1">
    <location>
        <begin position="713"/>
        <end position="725"/>
    </location>
</feature>
<feature type="compositionally biased region" description="Low complexity" evidence="1">
    <location>
        <begin position="79"/>
        <end position="88"/>
    </location>
</feature>
<evidence type="ECO:0000313" key="2">
    <source>
        <dbReference type="EMBL" id="KAL2042726.1"/>
    </source>
</evidence>